<protein>
    <submittedName>
        <fullName evidence="2">ImmA/IrrE family metallo-endopeptidase</fullName>
    </submittedName>
</protein>
<reference evidence="2 3" key="1">
    <citation type="submission" date="2022-11" db="EMBL/GenBank/DDBJ databases">
        <title>Mycobacterium sp. nov.</title>
        <authorList>
            <person name="Papic B."/>
            <person name="Spicic S."/>
            <person name="Duvnjak S."/>
        </authorList>
    </citation>
    <scope>NUCLEOTIDE SEQUENCE [LARGE SCALE GENOMIC DNA]</scope>
    <source>
        <strain evidence="2 3">CVI_P4</strain>
    </source>
</reference>
<evidence type="ECO:0000313" key="2">
    <source>
        <dbReference type="EMBL" id="MCX2941407.1"/>
    </source>
</evidence>
<feature type="domain" description="IrrE N-terminal-like" evidence="1">
    <location>
        <begin position="75"/>
        <end position="170"/>
    </location>
</feature>
<gene>
    <name evidence="2" type="ORF">ORI27_32490</name>
</gene>
<sequence length="191" mass="21283">MTRLRHGFRAMAQKIAREERRELGLDVFTAYDPYGHAEQWGIPVLGISEIGCSEEAYAHFAEEGAGRFSASLIPDGTGRVIVENDVHGRRRRRSTVAHEMGHVLLEHDGDVLLSLGDECRSAASPMFELEATELAGELLVPTESAHRAALRNWTDDQVAETFEVSLALATWRMNASGARIRADRSRRRRAT</sequence>
<dbReference type="EMBL" id="JAPJDO010000079">
    <property type="protein sequence ID" value="MCX2941407.1"/>
    <property type="molecule type" value="Genomic_DNA"/>
</dbReference>
<organism evidence="2 3">
    <name type="scientific">Mycobacterium pinniadriaticum</name>
    <dbReference type="NCBI Taxonomy" id="2994102"/>
    <lineage>
        <taxon>Bacteria</taxon>
        <taxon>Bacillati</taxon>
        <taxon>Actinomycetota</taxon>
        <taxon>Actinomycetes</taxon>
        <taxon>Mycobacteriales</taxon>
        <taxon>Mycobacteriaceae</taxon>
        <taxon>Mycobacterium</taxon>
    </lineage>
</organism>
<comment type="caution">
    <text evidence="2">The sequence shown here is derived from an EMBL/GenBank/DDBJ whole genome shotgun (WGS) entry which is preliminary data.</text>
</comment>
<accession>A0ABT3SRE9</accession>
<name>A0ABT3SRE9_9MYCO</name>
<evidence type="ECO:0000259" key="1">
    <source>
        <dbReference type="Pfam" id="PF06114"/>
    </source>
</evidence>
<dbReference type="Proteomes" id="UP001300745">
    <property type="component" value="Unassembled WGS sequence"/>
</dbReference>
<dbReference type="RefSeq" id="WP_266001353.1">
    <property type="nucleotide sequence ID" value="NZ_JAPJDN010000079.1"/>
</dbReference>
<proteinExistence type="predicted"/>
<keyword evidence="3" id="KW-1185">Reference proteome</keyword>
<dbReference type="Pfam" id="PF06114">
    <property type="entry name" value="Peptidase_M78"/>
    <property type="match status" value="1"/>
</dbReference>
<dbReference type="InterPro" id="IPR010359">
    <property type="entry name" value="IrrE_HExxH"/>
</dbReference>
<evidence type="ECO:0000313" key="3">
    <source>
        <dbReference type="Proteomes" id="UP001300745"/>
    </source>
</evidence>
<dbReference type="Gene3D" id="1.10.10.2910">
    <property type="match status" value="1"/>
</dbReference>